<name>E9I9Z2_SOLIN</name>
<dbReference type="EMBL" id="GL761858">
    <property type="protein sequence ID" value="EFZ22617.1"/>
    <property type="molecule type" value="Genomic_DNA"/>
</dbReference>
<gene>
    <name evidence="2" type="ORF">SINV_14808</name>
</gene>
<proteinExistence type="predicted"/>
<keyword evidence="1" id="KW-0812">Transmembrane</keyword>
<feature type="non-terminal residue" evidence="2">
    <location>
        <position position="113"/>
    </location>
</feature>
<dbReference type="OrthoDB" id="440385at2759"/>
<sequence length="113" mass="12223">VYTYLESSGTENKRIMCETNMAASPPPPSAIVPLPCRLCMYPAIPKSVGMTRSDGTLPNIDNITLPSGKSNMIHLALGEEDAWCYWVVSVGALLSFLGLVAACICSCRRNENK</sequence>
<protein>
    <submittedName>
        <fullName evidence="2">Uncharacterized protein</fullName>
    </submittedName>
</protein>
<keyword evidence="1" id="KW-1133">Transmembrane helix</keyword>
<feature type="non-terminal residue" evidence="2">
    <location>
        <position position="1"/>
    </location>
</feature>
<reference evidence="2" key="1">
    <citation type="journal article" date="2011" name="Proc. Natl. Acad. Sci. U.S.A.">
        <title>The genome of the fire ant Solenopsis invicta.</title>
        <authorList>
            <person name="Wurm Y."/>
            <person name="Wang J."/>
            <person name="Riba-Grognuz O."/>
            <person name="Corona M."/>
            <person name="Nygaard S."/>
            <person name="Hunt B.G."/>
            <person name="Ingram K.K."/>
            <person name="Falquet L."/>
            <person name="Nipitwattanaphon M."/>
            <person name="Gotzek D."/>
            <person name="Dijkstra M.B."/>
            <person name="Oettler J."/>
            <person name="Comtesse F."/>
            <person name="Shih C.J."/>
            <person name="Wu W.J."/>
            <person name="Yang C.C."/>
            <person name="Thomas J."/>
            <person name="Beaudoing E."/>
            <person name="Pradervand S."/>
            <person name="Flegel V."/>
            <person name="Cook E.D."/>
            <person name="Fabbretti R."/>
            <person name="Stockinger H."/>
            <person name="Long L."/>
            <person name="Farmerie W.G."/>
            <person name="Oakey J."/>
            <person name="Boomsma J.J."/>
            <person name="Pamilo P."/>
            <person name="Yi S.V."/>
            <person name="Heinze J."/>
            <person name="Goodisman M.A."/>
            <person name="Farinelli L."/>
            <person name="Harshman K."/>
            <person name="Hulo N."/>
            <person name="Cerutti L."/>
            <person name="Xenarios I."/>
            <person name="Shoemaker D."/>
            <person name="Keller L."/>
        </authorList>
    </citation>
    <scope>NUCLEOTIDE SEQUENCE [LARGE SCALE GENOMIC DNA]</scope>
</reference>
<dbReference type="HOGENOM" id="CLU_2139757_0_0_1"/>
<organism>
    <name type="scientific">Solenopsis invicta</name>
    <name type="common">Red imported fire ant</name>
    <name type="synonym">Solenopsis wagneri</name>
    <dbReference type="NCBI Taxonomy" id="13686"/>
    <lineage>
        <taxon>Eukaryota</taxon>
        <taxon>Metazoa</taxon>
        <taxon>Ecdysozoa</taxon>
        <taxon>Arthropoda</taxon>
        <taxon>Hexapoda</taxon>
        <taxon>Insecta</taxon>
        <taxon>Pterygota</taxon>
        <taxon>Neoptera</taxon>
        <taxon>Endopterygota</taxon>
        <taxon>Hymenoptera</taxon>
        <taxon>Apocrita</taxon>
        <taxon>Aculeata</taxon>
        <taxon>Formicoidea</taxon>
        <taxon>Formicidae</taxon>
        <taxon>Myrmicinae</taxon>
        <taxon>Solenopsis</taxon>
    </lineage>
</organism>
<dbReference type="AlphaFoldDB" id="E9I9Z2"/>
<accession>E9I9Z2</accession>
<feature type="transmembrane region" description="Helical" evidence="1">
    <location>
        <begin position="85"/>
        <end position="107"/>
    </location>
</feature>
<keyword evidence="1" id="KW-0472">Membrane</keyword>
<evidence type="ECO:0000256" key="1">
    <source>
        <dbReference type="SAM" id="Phobius"/>
    </source>
</evidence>
<evidence type="ECO:0000313" key="2">
    <source>
        <dbReference type="EMBL" id="EFZ22617.1"/>
    </source>
</evidence>